<dbReference type="AlphaFoldDB" id="A0A9P6DIR5"/>
<dbReference type="Proteomes" id="UP000807025">
    <property type="component" value="Unassembled WGS sequence"/>
</dbReference>
<sequence length="107" mass="11809">MVEISYENCNDGRLYIWSNNVPSHLGVLPRDRRCWSIVVGSNLKAIVVLPHSSKLCALSVKHLFYVCSDGKSGDMGTRTYGERTFTRLARPLEISNVVGIEPSVAVG</sequence>
<organism evidence="1 2">
    <name type="scientific">Pleurotus eryngii</name>
    <name type="common">Boletus of the steppes</name>
    <dbReference type="NCBI Taxonomy" id="5323"/>
    <lineage>
        <taxon>Eukaryota</taxon>
        <taxon>Fungi</taxon>
        <taxon>Dikarya</taxon>
        <taxon>Basidiomycota</taxon>
        <taxon>Agaricomycotina</taxon>
        <taxon>Agaricomycetes</taxon>
        <taxon>Agaricomycetidae</taxon>
        <taxon>Agaricales</taxon>
        <taxon>Pleurotineae</taxon>
        <taxon>Pleurotaceae</taxon>
        <taxon>Pleurotus</taxon>
    </lineage>
</organism>
<name>A0A9P6DIR5_PLEER</name>
<evidence type="ECO:0000313" key="2">
    <source>
        <dbReference type="Proteomes" id="UP000807025"/>
    </source>
</evidence>
<comment type="caution">
    <text evidence="1">The sequence shown here is derived from an EMBL/GenBank/DDBJ whole genome shotgun (WGS) entry which is preliminary data.</text>
</comment>
<protein>
    <submittedName>
        <fullName evidence="1">Uncharacterized protein</fullName>
    </submittedName>
</protein>
<keyword evidence="2" id="KW-1185">Reference proteome</keyword>
<proteinExistence type="predicted"/>
<gene>
    <name evidence="1" type="ORF">BDN71DRAFT_1441975</name>
</gene>
<accession>A0A9P6DIR5</accession>
<reference evidence="1" key="1">
    <citation type="submission" date="2020-11" db="EMBL/GenBank/DDBJ databases">
        <authorList>
            <consortium name="DOE Joint Genome Institute"/>
            <person name="Ahrendt S."/>
            <person name="Riley R."/>
            <person name="Andreopoulos W."/>
            <person name="Labutti K."/>
            <person name="Pangilinan J."/>
            <person name="Ruiz-Duenas F.J."/>
            <person name="Barrasa J.M."/>
            <person name="Sanchez-Garcia M."/>
            <person name="Camarero S."/>
            <person name="Miyauchi S."/>
            <person name="Serrano A."/>
            <person name="Linde D."/>
            <person name="Babiker R."/>
            <person name="Drula E."/>
            <person name="Ayuso-Fernandez I."/>
            <person name="Pacheco R."/>
            <person name="Padilla G."/>
            <person name="Ferreira P."/>
            <person name="Barriuso J."/>
            <person name="Kellner H."/>
            <person name="Castanera R."/>
            <person name="Alfaro M."/>
            <person name="Ramirez L."/>
            <person name="Pisabarro A.G."/>
            <person name="Kuo A."/>
            <person name="Tritt A."/>
            <person name="Lipzen A."/>
            <person name="He G."/>
            <person name="Yan M."/>
            <person name="Ng V."/>
            <person name="Cullen D."/>
            <person name="Martin F."/>
            <person name="Rosso M.-N."/>
            <person name="Henrissat B."/>
            <person name="Hibbett D."/>
            <person name="Martinez A.T."/>
            <person name="Grigoriev I.V."/>
        </authorList>
    </citation>
    <scope>NUCLEOTIDE SEQUENCE</scope>
    <source>
        <strain evidence="1">ATCC 90797</strain>
    </source>
</reference>
<dbReference type="EMBL" id="MU154532">
    <property type="protein sequence ID" value="KAF9499358.1"/>
    <property type="molecule type" value="Genomic_DNA"/>
</dbReference>
<evidence type="ECO:0000313" key="1">
    <source>
        <dbReference type="EMBL" id="KAF9499358.1"/>
    </source>
</evidence>